<dbReference type="InterPro" id="IPR016040">
    <property type="entry name" value="NAD(P)-bd_dom"/>
</dbReference>
<dbReference type="RefSeq" id="WP_051690742.1">
    <property type="nucleotide sequence ID" value="NZ_CP045571.1"/>
</dbReference>
<dbReference type="Gene3D" id="3.40.50.720">
    <property type="entry name" value="NAD(P)-binding Rossmann-like Domain"/>
    <property type="match status" value="1"/>
</dbReference>
<dbReference type="SUPFAM" id="SSF51735">
    <property type="entry name" value="NAD(P)-binding Rossmann-fold domains"/>
    <property type="match status" value="1"/>
</dbReference>
<gene>
    <name evidence="2" type="primary">tld</name>
    <name evidence="2" type="ORF">GCD22_02377</name>
</gene>
<protein>
    <submittedName>
        <fullName evidence="2">Epimerase</fullName>
    </submittedName>
</protein>
<evidence type="ECO:0000313" key="2">
    <source>
        <dbReference type="EMBL" id="QFX96582.1"/>
    </source>
</evidence>
<feature type="domain" description="NAD(P)-binding" evidence="1">
    <location>
        <begin position="18"/>
        <end position="292"/>
    </location>
</feature>
<dbReference type="InterPro" id="IPR036291">
    <property type="entry name" value="NAD(P)-bd_dom_sf"/>
</dbReference>
<evidence type="ECO:0000259" key="1">
    <source>
        <dbReference type="Pfam" id="PF16363"/>
    </source>
</evidence>
<dbReference type="PANTHER" id="PTHR43000">
    <property type="entry name" value="DTDP-D-GLUCOSE 4,6-DEHYDRATASE-RELATED"/>
    <property type="match status" value="1"/>
</dbReference>
<dbReference type="KEGG" id="atx:GCD22_02377"/>
<dbReference type="GeneID" id="60696643"/>
<accession>A0A5P9XRV2</accession>
<evidence type="ECO:0000313" key="3">
    <source>
        <dbReference type="Proteomes" id="UP000363590"/>
    </source>
</evidence>
<proteinExistence type="predicted"/>
<organism evidence="2 3">
    <name type="scientific">Acidithiobacillus thiooxidans ATCC 19377</name>
    <dbReference type="NCBI Taxonomy" id="637390"/>
    <lineage>
        <taxon>Bacteria</taxon>
        <taxon>Pseudomonadati</taxon>
        <taxon>Pseudomonadota</taxon>
        <taxon>Acidithiobacillia</taxon>
        <taxon>Acidithiobacillales</taxon>
        <taxon>Acidithiobacillaceae</taxon>
        <taxon>Acidithiobacillus</taxon>
    </lineage>
</organism>
<dbReference type="Proteomes" id="UP000363590">
    <property type="component" value="Chromosome"/>
</dbReference>
<dbReference type="EMBL" id="CP045571">
    <property type="protein sequence ID" value="QFX96582.1"/>
    <property type="molecule type" value="Genomic_DNA"/>
</dbReference>
<reference evidence="2 3" key="1">
    <citation type="submission" date="2019-10" db="EMBL/GenBank/DDBJ databases">
        <authorList>
            <person name="Wang R."/>
        </authorList>
    </citation>
    <scope>NUCLEOTIDE SEQUENCE [LARGE SCALE GENOMIC DNA]</scope>
    <source>
        <strain evidence="2 3">ATCC 19377</strain>
    </source>
</reference>
<name>A0A5P9XRV2_ACITH</name>
<sequence length="308" mass="33700">MTHPESKPTLSATGQTILVTGLRGFTGQYLAKALRARGAQVIGLVQDEAQNAEEISADLTDGASVQAAVAQVQPTHVVHLAGLAFVGHGDAQAFYAVNLFGTLHLLEALSTLKTPPRRILLASSANVYGTPAVEVIDESICPAPVNHYACSKLAMEHMAHNWMDKLPIVITRPFNYTGVGQDHKFLIPKIVSHYQRRAPFVELGNLDVSRDFSDVRDVVDRYVKLLLDAKDVVGQTFNVCSGQAHSLREIMALTEQLSGHSLDIRVNPAFVRANEVPRLLGSAARMQQYLGPFSPIPMEQTLRWMLET</sequence>
<dbReference type="AlphaFoldDB" id="A0A5P9XRV2"/>
<dbReference type="Gene3D" id="3.90.25.10">
    <property type="entry name" value="UDP-galactose 4-epimerase, domain 1"/>
    <property type="match status" value="1"/>
</dbReference>
<dbReference type="Pfam" id="PF16363">
    <property type="entry name" value="GDP_Man_Dehyd"/>
    <property type="match status" value="1"/>
</dbReference>